<dbReference type="PANTHER" id="PTHR30561:SF1">
    <property type="entry name" value="MULTIDRUG TRANSPORTER EMRE"/>
    <property type="match status" value="1"/>
</dbReference>
<dbReference type="InterPro" id="IPR045324">
    <property type="entry name" value="Small_multidrug_res"/>
</dbReference>
<evidence type="ECO:0000256" key="4">
    <source>
        <dbReference type="ARBA" id="ARBA00022692"/>
    </source>
</evidence>
<gene>
    <name evidence="8" type="primary">qacC</name>
    <name evidence="8" type="ORF">GALL_275710</name>
</gene>
<feature type="transmembrane region" description="Helical" evidence="7">
    <location>
        <begin position="62"/>
        <end position="83"/>
    </location>
</feature>
<evidence type="ECO:0000256" key="5">
    <source>
        <dbReference type="ARBA" id="ARBA00022989"/>
    </source>
</evidence>
<feature type="transmembrane region" description="Helical" evidence="7">
    <location>
        <begin position="34"/>
        <end position="55"/>
    </location>
</feature>
<evidence type="ECO:0000313" key="8">
    <source>
        <dbReference type="EMBL" id="OIQ90553.1"/>
    </source>
</evidence>
<name>A0A1J5R3Q6_9ZZZZ</name>
<dbReference type="EMBL" id="MLJW01000288">
    <property type="protein sequence ID" value="OIQ90553.1"/>
    <property type="molecule type" value="Genomic_DNA"/>
</dbReference>
<dbReference type="GO" id="GO:0005886">
    <property type="term" value="C:plasma membrane"/>
    <property type="evidence" value="ECO:0007669"/>
    <property type="project" value="UniProtKB-SubCell"/>
</dbReference>
<organism evidence="8">
    <name type="scientific">mine drainage metagenome</name>
    <dbReference type="NCBI Taxonomy" id="410659"/>
    <lineage>
        <taxon>unclassified sequences</taxon>
        <taxon>metagenomes</taxon>
        <taxon>ecological metagenomes</taxon>
    </lineage>
</organism>
<evidence type="ECO:0000256" key="6">
    <source>
        <dbReference type="ARBA" id="ARBA00023136"/>
    </source>
</evidence>
<dbReference type="Pfam" id="PF00893">
    <property type="entry name" value="Multi_Drug_Res"/>
    <property type="match status" value="1"/>
</dbReference>
<proteinExistence type="predicted"/>
<sequence>MNSQFFSWLLVAASVAAEVAGTIALRFADGFARFFPSVAVCLFYGAAIWLMSLAVRHLEVGLTYAVWAGSGTALTALVGMLYFNESADAVRLLGFAFIVMGVVTLNVSAR</sequence>
<feature type="transmembrane region" description="Helical" evidence="7">
    <location>
        <begin position="89"/>
        <end position="109"/>
    </location>
</feature>
<keyword evidence="2" id="KW-0813">Transport</keyword>
<keyword evidence="3" id="KW-1003">Cell membrane</keyword>
<dbReference type="GO" id="GO:0022857">
    <property type="term" value="F:transmembrane transporter activity"/>
    <property type="evidence" value="ECO:0007669"/>
    <property type="project" value="InterPro"/>
</dbReference>
<keyword evidence="5 7" id="KW-1133">Transmembrane helix</keyword>
<keyword evidence="6 7" id="KW-0472">Membrane</keyword>
<comment type="subcellular location">
    <subcellularLocation>
        <location evidence="1">Cell membrane</location>
        <topology evidence="1">Multi-pass membrane protein</topology>
    </subcellularLocation>
</comment>
<dbReference type="InterPro" id="IPR037185">
    <property type="entry name" value="EmrE-like"/>
</dbReference>
<reference evidence="8" key="1">
    <citation type="submission" date="2016-10" db="EMBL/GenBank/DDBJ databases">
        <title>Sequence of Gallionella enrichment culture.</title>
        <authorList>
            <person name="Poehlein A."/>
            <person name="Muehling M."/>
            <person name="Daniel R."/>
        </authorList>
    </citation>
    <scope>NUCLEOTIDE SEQUENCE</scope>
</reference>
<keyword evidence="4 7" id="KW-0812">Transmembrane</keyword>
<evidence type="ECO:0000256" key="2">
    <source>
        <dbReference type="ARBA" id="ARBA00022448"/>
    </source>
</evidence>
<comment type="caution">
    <text evidence="8">The sequence shown here is derived from an EMBL/GenBank/DDBJ whole genome shotgun (WGS) entry which is preliminary data.</text>
</comment>
<accession>A0A1J5R3Q6</accession>
<evidence type="ECO:0000256" key="1">
    <source>
        <dbReference type="ARBA" id="ARBA00004651"/>
    </source>
</evidence>
<dbReference type="PANTHER" id="PTHR30561">
    <property type="entry name" value="SMR FAMILY PROTON-DEPENDENT DRUG EFFLUX TRANSPORTER SUGE"/>
    <property type="match status" value="1"/>
</dbReference>
<evidence type="ECO:0000256" key="7">
    <source>
        <dbReference type="SAM" id="Phobius"/>
    </source>
</evidence>
<dbReference type="FunFam" id="1.10.3730.20:FF:000001">
    <property type="entry name" value="Quaternary ammonium compound resistance transporter SugE"/>
    <property type="match status" value="1"/>
</dbReference>
<protein>
    <submittedName>
        <fullName evidence="8">Quaternary ammonium compound-resistance protein QacC</fullName>
    </submittedName>
</protein>
<dbReference type="Gene3D" id="1.10.3730.20">
    <property type="match status" value="1"/>
</dbReference>
<evidence type="ECO:0000256" key="3">
    <source>
        <dbReference type="ARBA" id="ARBA00022475"/>
    </source>
</evidence>
<dbReference type="AlphaFoldDB" id="A0A1J5R3Q6"/>
<dbReference type="SUPFAM" id="SSF103481">
    <property type="entry name" value="Multidrug resistance efflux transporter EmrE"/>
    <property type="match status" value="1"/>
</dbReference>
<dbReference type="InterPro" id="IPR000390">
    <property type="entry name" value="Small_drug/metabolite_transptr"/>
</dbReference>